<organism evidence="1">
    <name type="scientific">Tanacetum cinerariifolium</name>
    <name type="common">Dalmatian daisy</name>
    <name type="synonym">Chrysanthemum cinerariifolium</name>
    <dbReference type="NCBI Taxonomy" id="118510"/>
    <lineage>
        <taxon>Eukaryota</taxon>
        <taxon>Viridiplantae</taxon>
        <taxon>Streptophyta</taxon>
        <taxon>Embryophyta</taxon>
        <taxon>Tracheophyta</taxon>
        <taxon>Spermatophyta</taxon>
        <taxon>Magnoliopsida</taxon>
        <taxon>eudicotyledons</taxon>
        <taxon>Gunneridae</taxon>
        <taxon>Pentapetalae</taxon>
        <taxon>asterids</taxon>
        <taxon>campanulids</taxon>
        <taxon>Asterales</taxon>
        <taxon>Asteraceae</taxon>
        <taxon>Asteroideae</taxon>
        <taxon>Anthemideae</taxon>
        <taxon>Anthemidinae</taxon>
        <taxon>Tanacetum</taxon>
    </lineage>
</organism>
<dbReference type="EMBL" id="BKCJ010427473">
    <property type="protein sequence ID" value="GFA45738.1"/>
    <property type="molecule type" value="Genomic_DNA"/>
</dbReference>
<accession>A0A699JNA7</accession>
<dbReference type="AlphaFoldDB" id="A0A699JNA7"/>
<reference evidence="1" key="1">
    <citation type="journal article" date="2019" name="Sci. Rep.">
        <title>Draft genome of Tanacetum cinerariifolium, the natural source of mosquito coil.</title>
        <authorList>
            <person name="Yamashiro T."/>
            <person name="Shiraishi A."/>
            <person name="Satake H."/>
            <person name="Nakayama K."/>
        </authorList>
    </citation>
    <scope>NUCLEOTIDE SEQUENCE</scope>
</reference>
<gene>
    <name evidence="1" type="ORF">Tci_617710</name>
</gene>
<protein>
    <submittedName>
        <fullName evidence="1">Uncharacterized protein</fullName>
    </submittedName>
</protein>
<comment type="caution">
    <text evidence="1">The sequence shown here is derived from an EMBL/GenBank/DDBJ whole genome shotgun (WGS) entry which is preliminary data.</text>
</comment>
<sequence>MVVWPAVDGDEGGVVIAARWGVGCGVEGGGDVVVVLEAVATAVRVGTGVRRKRSPEMFFGGGGVGRRWPVVVAGNNREREGQVCVFVQKK</sequence>
<proteinExistence type="predicted"/>
<evidence type="ECO:0000313" key="1">
    <source>
        <dbReference type="EMBL" id="GFA45738.1"/>
    </source>
</evidence>
<name>A0A699JNA7_TANCI</name>